<reference evidence="1" key="2">
    <citation type="journal article" date="2015" name="Data Brief">
        <title>Shoot transcriptome of the giant reed, Arundo donax.</title>
        <authorList>
            <person name="Barrero R.A."/>
            <person name="Guerrero F.D."/>
            <person name="Moolhuijzen P."/>
            <person name="Goolsby J.A."/>
            <person name="Tidwell J."/>
            <person name="Bellgard S.E."/>
            <person name="Bellgard M.I."/>
        </authorList>
    </citation>
    <scope>NUCLEOTIDE SEQUENCE</scope>
    <source>
        <tissue evidence="1">Shoot tissue taken approximately 20 cm above the soil surface</tissue>
    </source>
</reference>
<dbReference type="EMBL" id="GBRH01225009">
    <property type="protein sequence ID" value="JAD72886.1"/>
    <property type="molecule type" value="Transcribed_RNA"/>
</dbReference>
<evidence type="ECO:0000313" key="1">
    <source>
        <dbReference type="EMBL" id="JAD72886.1"/>
    </source>
</evidence>
<name>A0A0A9CBC2_ARUDO</name>
<organism evidence="1">
    <name type="scientific">Arundo donax</name>
    <name type="common">Giant reed</name>
    <name type="synonym">Donax arundinaceus</name>
    <dbReference type="NCBI Taxonomy" id="35708"/>
    <lineage>
        <taxon>Eukaryota</taxon>
        <taxon>Viridiplantae</taxon>
        <taxon>Streptophyta</taxon>
        <taxon>Embryophyta</taxon>
        <taxon>Tracheophyta</taxon>
        <taxon>Spermatophyta</taxon>
        <taxon>Magnoliopsida</taxon>
        <taxon>Liliopsida</taxon>
        <taxon>Poales</taxon>
        <taxon>Poaceae</taxon>
        <taxon>PACMAD clade</taxon>
        <taxon>Arundinoideae</taxon>
        <taxon>Arundineae</taxon>
        <taxon>Arundo</taxon>
    </lineage>
</organism>
<sequence>MASSAPHRLKPHLFWAKGCVLHRFWNTRVVC</sequence>
<dbReference type="AlphaFoldDB" id="A0A0A9CBC2"/>
<proteinExistence type="predicted"/>
<reference evidence="1" key="1">
    <citation type="submission" date="2014-09" db="EMBL/GenBank/DDBJ databases">
        <authorList>
            <person name="Magalhaes I.L.F."/>
            <person name="Oliveira U."/>
            <person name="Santos F.R."/>
            <person name="Vidigal T.H.D.A."/>
            <person name="Brescovit A.D."/>
            <person name="Santos A.J."/>
        </authorList>
    </citation>
    <scope>NUCLEOTIDE SEQUENCE</scope>
    <source>
        <tissue evidence="1">Shoot tissue taken approximately 20 cm above the soil surface</tissue>
    </source>
</reference>
<protein>
    <submittedName>
        <fullName evidence="1">Uncharacterized protein</fullName>
    </submittedName>
</protein>
<accession>A0A0A9CBC2</accession>